<dbReference type="GO" id="GO:0005975">
    <property type="term" value="P:carbohydrate metabolic process"/>
    <property type="evidence" value="ECO:0007669"/>
    <property type="project" value="InterPro"/>
</dbReference>
<dbReference type="FunFam" id="2.60.120.200:FF:000159">
    <property type="entry name" value="Glycosidase"/>
    <property type="match status" value="1"/>
</dbReference>
<evidence type="ECO:0000256" key="7">
    <source>
        <dbReference type="ARBA" id="ARBA00022729"/>
    </source>
</evidence>
<dbReference type="SUPFAM" id="SSF49899">
    <property type="entry name" value="Concanavalin A-like lectins/glucanases"/>
    <property type="match status" value="1"/>
</dbReference>
<dbReference type="PANTHER" id="PTHR10963">
    <property type="entry name" value="GLYCOSYL HYDROLASE-RELATED"/>
    <property type="match status" value="1"/>
</dbReference>
<dbReference type="EC" id="3.2.-.-" evidence="16"/>
<evidence type="ECO:0000256" key="6">
    <source>
        <dbReference type="ARBA" id="ARBA00022679"/>
    </source>
</evidence>
<evidence type="ECO:0000313" key="21">
    <source>
        <dbReference type="EMBL" id="OXV10947.1"/>
    </source>
</evidence>
<feature type="active site" description="Nucleophile" evidence="17">
    <location>
        <position position="161"/>
    </location>
</feature>
<evidence type="ECO:0000256" key="1">
    <source>
        <dbReference type="ARBA" id="ARBA00000822"/>
    </source>
</evidence>
<dbReference type="GO" id="GO:0008843">
    <property type="term" value="F:endochitinase activity"/>
    <property type="evidence" value="ECO:0007669"/>
    <property type="project" value="UniProtKB-EC"/>
</dbReference>
<comment type="function">
    <text evidence="15">Dual chitinase/transglycosylase that plays a role in cell wall architecture. Chitinase and transglycosylase activities are coupled. Required for the polysaccharide cross-linking at the septa and the cell wall. More specifically, transfers chitin to 1,6-beta-glucan in the cell wall.</text>
</comment>
<dbReference type="OrthoDB" id="4781at2759"/>
<name>A0A232M4C6_9EURO</name>
<evidence type="ECO:0000256" key="14">
    <source>
        <dbReference type="ARBA" id="ARBA00038074"/>
    </source>
</evidence>
<keyword evidence="3" id="KW-1003">Cell membrane</keyword>
<reference evidence="21 22" key="1">
    <citation type="journal article" date="2015" name="Environ. Microbiol.">
        <title>Metagenome sequence of Elaphomyces granulatus from sporocarp tissue reveals Ascomycota ectomycorrhizal fingerprints of genome expansion and a Proteobacteria-rich microbiome.</title>
        <authorList>
            <person name="Quandt C.A."/>
            <person name="Kohler A."/>
            <person name="Hesse C.N."/>
            <person name="Sharpton T.J."/>
            <person name="Martin F."/>
            <person name="Spatafora J.W."/>
        </authorList>
    </citation>
    <scope>NUCLEOTIDE SEQUENCE [LARGE SCALE GENOMIC DNA]</scope>
    <source>
        <strain evidence="21 22">OSC145934</strain>
    </source>
</reference>
<organism evidence="21 22">
    <name type="scientific">Elaphomyces granulatus</name>
    <dbReference type="NCBI Taxonomy" id="519963"/>
    <lineage>
        <taxon>Eukaryota</taxon>
        <taxon>Fungi</taxon>
        <taxon>Dikarya</taxon>
        <taxon>Ascomycota</taxon>
        <taxon>Pezizomycotina</taxon>
        <taxon>Eurotiomycetes</taxon>
        <taxon>Eurotiomycetidae</taxon>
        <taxon>Eurotiales</taxon>
        <taxon>Elaphomycetaceae</taxon>
        <taxon>Elaphomyces</taxon>
    </lineage>
</organism>
<evidence type="ECO:0000256" key="19">
    <source>
        <dbReference type="SAM" id="SignalP"/>
    </source>
</evidence>
<evidence type="ECO:0000256" key="2">
    <source>
        <dbReference type="ARBA" id="ARBA00004609"/>
    </source>
</evidence>
<evidence type="ECO:0000259" key="20">
    <source>
        <dbReference type="PROSITE" id="PS51762"/>
    </source>
</evidence>
<dbReference type="Proteomes" id="UP000243515">
    <property type="component" value="Unassembled WGS sequence"/>
</dbReference>
<accession>A0A232M4C6</accession>
<evidence type="ECO:0000256" key="3">
    <source>
        <dbReference type="ARBA" id="ARBA00022475"/>
    </source>
</evidence>
<sequence>MVLFTKTALLATLLASVVATDAPTCKPGQKCPTDKPCCSQYGQCGVGAYCLGGCDPISSNSLNSCVPEPVCQSKSYTWNDLNAVQPNTKYLGNASAADWVSSGQPLTSGGNLLLTMAPNTVGTLLASNHLVWYGKISAKLKTSRGQGVVTAFILLSDVKDEIDWEFIGVDLQVGQTNFYSQGVLDYHNEVNASVSDTFNNWHTYEIDWKPDTVTWTIDGNSVRTLKRSDTWNATANRYDYPQTPSRVQLSLWPAGLPTNGEGTIAWAGGVIDWNSEDIKQHGYYYATFGEVDIKCYDPPSGANVQGSNSYVFTDVAATNNTVEITNNPTVLKSFLGTGTNMTAGAVSSASGTAASASAAASDSIPGQNGVSGSGGSAQSNPNFNSTNTGSNSSSTGFSQGGTSTTKSGASSQSERVLQGSLFAVLVAVVVLVAM</sequence>
<dbReference type="PROSITE" id="PS00026">
    <property type="entry name" value="CHIT_BIND_I_1"/>
    <property type="match status" value="1"/>
</dbReference>
<dbReference type="InterPro" id="IPR018371">
    <property type="entry name" value="Chitin-binding_1_CS"/>
</dbReference>
<feature type="domain" description="GH16" evidence="20">
    <location>
        <begin position="59"/>
        <end position="301"/>
    </location>
</feature>
<evidence type="ECO:0000256" key="12">
    <source>
        <dbReference type="ARBA" id="ARBA00023295"/>
    </source>
</evidence>
<evidence type="ECO:0000256" key="10">
    <source>
        <dbReference type="ARBA" id="ARBA00023180"/>
    </source>
</evidence>
<dbReference type="Gene3D" id="2.60.120.200">
    <property type="match status" value="1"/>
</dbReference>
<protein>
    <recommendedName>
        <fullName evidence="16">Crh-like protein</fullName>
        <ecNumber evidence="16">3.2.-.-</ecNumber>
    </recommendedName>
</protein>
<keyword evidence="22" id="KW-1185">Reference proteome</keyword>
<keyword evidence="4" id="KW-0336">GPI-anchor</keyword>
<keyword evidence="9 16" id="KW-0472">Membrane</keyword>
<feature type="region of interest" description="Disordered" evidence="18">
    <location>
        <begin position="360"/>
        <end position="412"/>
    </location>
</feature>
<evidence type="ECO:0000256" key="9">
    <source>
        <dbReference type="ARBA" id="ARBA00023136"/>
    </source>
</evidence>
<keyword evidence="6" id="KW-0808">Transferase</keyword>
<keyword evidence="11" id="KW-0449">Lipoprotein</keyword>
<dbReference type="AlphaFoldDB" id="A0A232M4C6"/>
<evidence type="ECO:0000256" key="16">
    <source>
        <dbReference type="PIRNR" id="PIRNR037299"/>
    </source>
</evidence>
<feature type="compositionally biased region" description="Low complexity" evidence="18">
    <location>
        <begin position="379"/>
        <end position="412"/>
    </location>
</feature>
<dbReference type="Pfam" id="PF00722">
    <property type="entry name" value="Glyco_hydro_16"/>
    <property type="match status" value="1"/>
</dbReference>
<comment type="catalytic activity">
    <reaction evidence="1">
        <text>Random endo-hydrolysis of N-acetyl-beta-D-glucosaminide (1-&gt;4)-beta-linkages in chitin and chitodextrins.</text>
        <dbReference type="EC" id="3.2.1.14"/>
    </reaction>
</comment>
<comment type="caution">
    <text evidence="21">The sequence shown here is derived from an EMBL/GenBank/DDBJ whole genome shotgun (WGS) entry which is preliminary data.</text>
</comment>
<feature type="chain" id="PRO_5013394016" description="Crh-like protein" evidence="19">
    <location>
        <begin position="20"/>
        <end position="434"/>
    </location>
</feature>
<dbReference type="EMBL" id="NPHW01002681">
    <property type="protein sequence ID" value="OXV10947.1"/>
    <property type="molecule type" value="Genomic_DNA"/>
</dbReference>
<dbReference type="GO" id="GO:0008061">
    <property type="term" value="F:chitin binding"/>
    <property type="evidence" value="ECO:0007669"/>
    <property type="project" value="InterPro"/>
</dbReference>
<keyword evidence="7 19" id="KW-0732">Signal</keyword>
<evidence type="ECO:0000313" key="22">
    <source>
        <dbReference type="Proteomes" id="UP000243515"/>
    </source>
</evidence>
<dbReference type="PROSITE" id="PS51762">
    <property type="entry name" value="GH16_2"/>
    <property type="match status" value="1"/>
</dbReference>
<gene>
    <name evidence="21" type="ORF">Egran_01292</name>
</gene>
<dbReference type="GO" id="GO:0009277">
    <property type="term" value="C:fungal-type cell wall"/>
    <property type="evidence" value="ECO:0007669"/>
    <property type="project" value="TreeGrafter"/>
</dbReference>
<evidence type="ECO:0000256" key="5">
    <source>
        <dbReference type="ARBA" id="ARBA00022676"/>
    </source>
</evidence>
<evidence type="ECO:0000256" key="15">
    <source>
        <dbReference type="ARBA" id="ARBA00093308"/>
    </source>
</evidence>
<dbReference type="CDD" id="cd02183">
    <property type="entry name" value="GH16_fungal_CRH1_transglycosylase"/>
    <property type="match status" value="1"/>
</dbReference>
<evidence type="ECO:0000256" key="8">
    <source>
        <dbReference type="ARBA" id="ARBA00022801"/>
    </source>
</evidence>
<dbReference type="InterPro" id="IPR013320">
    <property type="entry name" value="ConA-like_dom_sf"/>
</dbReference>
<keyword evidence="10" id="KW-0325">Glycoprotein</keyword>
<evidence type="ECO:0000256" key="13">
    <source>
        <dbReference type="ARBA" id="ARBA00023316"/>
    </source>
</evidence>
<feature type="signal peptide" evidence="19">
    <location>
        <begin position="1"/>
        <end position="19"/>
    </location>
</feature>
<evidence type="ECO:0000256" key="4">
    <source>
        <dbReference type="ARBA" id="ARBA00022622"/>
    </source>
</evidence>
<dbReference type="InterPro" id="IPR000757">
    <property type="entry name" value="Beta-glucanase-like"/>
</dbReference>
<dbReference type="GO" id="GO:0005886">
    <property type="term" value="C:plasma membrane"/>
    <property type="evidence" value="ECO:0007669"/>
    <property type="project" value="UniProtKB-SubCell"/>
</dbReference>
<dbReference type="GO" id="GO:0098552">
    <property type="term" value="C:side of membrane"/>
    <property type="evidence" value="ECO:0007669"/>
    <property type="project" value="UniProtKB-KW"/>
</dbReference>
<evidence type="ECO:0000256" key="18">
    <source>
        <dbReference type="SAM" id="MobiDB-lite"/>
    </source>
</evidence>
<dbReference type="GO" id="GO:0016757">
    <property type="term" value="F:glycosyltransferase activity"/>
    <property type="evidence" value="ECO:0007669"/>
    <property type="project" value="UniProtKB-KW"/>
</dbReference>
<comment type="subcellular location">
    <subcellularLocation>
        <location evidence="2">Cell membrane</location>
        <topology evidence="2">Lipid-anchor</topology>
        <topology evidence="2">GPI-anchor</topology>
    </subcellularLocation>
</comment>
<keyword evidence="8 16" id="KW-0378">Hydrolase</keyword>
<keyword evidence="12" id="KW-0326">Glycosidase</keyword>
<evidence type="ECO:0000256" key="17">
    <source>
        <dbReference type="PIRSR" id="PIRSR037299-1"/>
    </source>
</evidence>
<dbReference type="InterPro" id="IPR017168">
    <property type="entry name" value="CHR-like"/>
</dbReference>
<proteinExistence type="inferred from homology"/>
<keyword evidence="13" id="KW-0961">Cell wall biogenesis/degradation</keyword>
<feature type="active site" description="Proton donor" evidence="17">
    <location>
        <position position="165"/>
    </location>
</feature>
<dbReference type="GO" id="GO:0031505">
    <property type="term" value="P:fungal-type cell wall organization"/>
    <property type="evidence" value="ECO:0007669"/>
    <property type="project" value="TreeGrafter"/>
</dbReference>
<dbReference type="InterPro" id="IPR050546">
    <property type="entry name" value="Glycosyl_Hydrlase_16"/>
</dbReference>
<dbReference type="PANTHER" id="PTHR10963:SF22">
    <property type="entry name" value="GLYCOSIDASE CRH2-RELATED"/>
    <property type="match status" value="1"/>
</dbReference>
<dbReference type="PIRSF" id="PIRSF037299">
    <property type="entry name" value="Glycosidase_CRH1_prd"/>
    <property type="match status" value="1"/>
</dbReference>
<comment type="similarity">
    <text evidence="14">Belongs to the glycosyl hydrolase 16 family. CRH1 subfamily.</text>
</comment>
<keyword evidence="5" id="KW-0328">Glycosyltransferase</keyword>
<evidence type="ECO:0000256" key="11">
    <source>
        <dbReference type="ARBA" id="ARBA00023288"/>
    </source>
</evidence>